<proteinExistence type="predicted"/>
<accession>A0A0F9FPW9</accession>
<name>A0A0F9FPW9_9ZZZZ</name>
<dbReference type="AlphaFoldDB" id="A0A0F9FPW9"/>
<organism evidence="1">
    <name type="scientific">marine sediment metagenome</name>
    <dbReference type="NCBI Taxonomy" id="412755"/>
    <lineage>
        <taxon>unclassified sequences</taxon>
        <taxon>metagenomes</taxon>
        <taxon>ecological metagenomes</taxon>
    </lineage>
</organism>
<protein>
    <submittedName>
        <fullName evidence="1">Uncharacterized protein</fullName>
    </submittedName>
</protein>
<feature type="non-terminal residue" evidence="1">
    <location>
        <position position="650"/>
    </location>
</feature>
<evidence type="ECO:0000313" key="1">
    <source>
        <dbReference type="EMBL" id="KKL88579.1"/>
    </source>
</evidence>
<comment type="caution">
    <text evidence="1">The sequence shown here is derived from an EMBL/GenBank/DDBJ whole genome shotgun (WGS) entry which is preliminary data.</text>
</comment>
<reference evidence="1" key="1">
    <citation type="journal article" date="2015" name="Nature">
        <title>Complex archaea that bridge the gap between prokaryotes and eukaryotes.</title>
        <authorList>
            <person name="Spang A."/>
            <person name="Saw J.H."/>
            <person name="Jorgensen S.L."/>
            <person name="Zaremba-Niedzwiedzka K."/>
            <person name="Martijn J."/>
            <person name="Lind A.E."/>
            <person name="van Eijk R."/>
            <person name="Schleper C."/>
            <person name="Guy L."/>
            <person name="Ettema T.J."/>
        </authorList>
    </citation>
    <scope>NUCLEOTIDE SEQUENCE</scope>
</reference>
<dbReference type="EMBL" id="LAZR01020526">
    <property type="protein sequence ID" value="KKL88579.1"/>
    <property type="molecule type" value="Genomic_DNA"/>
</dbReference>
<gene>
    <name evidence="1" type="ORF">LCGC14_1923290</name>
</gene>
<sequence length="650" mass="69711">MAKKRRIDVDFPLAGLNRRAAYKQQPPYTTADCLNVRAIATLEGRERGGSRPGLVESHVDNLGGAVRLLSPMTLALGDGFTSWSDNFSGTSLAAAWTQASWADDVPLILPYAVASVDTTIDEGEVVLDVLPIDTDETYTVEMFLVPWEGAWHGEYHLYLRMDDNSIVPITTEGVEVEIIQTGSSGSYTASLKSYIGGVETELDTDTGGVTPQPGWLSVTISGEDITVYWQGNEILSGSASASQDETQVGFGMKCTVDGGLCLVNTFRVQYYSTGEVPALRSMLVASANGNLYNETSYGRMTVVTTALSVRDDTALQAAQSGQDLYVADYGDLRITQTDGLVSGDQLTATVNPAWNALDILTDDDVVVVSNVGGSTVAGTYKITSVAAGALTLASSPGDGTCSFRIERAPKVYDPSAGTVVQMTATTGQVPTGCPLIARYLDRIVLAGAQIAPHVWYMARQSNELDWDYSQEDSQRAVAGTASAAGVPGDPITAIIPHSDDYLIIACRNSLWRLLGDPAFDGSLNAVSHTIGVIGSTAWCRGPAGEFVFLSLDGLYAMPPGGNSFPIQLSREILPREFLNLNPDMLTVSMEYDIVGNGIHIYLTPVSSNDRIHWWFDWARKTFWPVSLTSTHEPTATTAIQSTTIEDSGVI</sequence>